<reference evidence="4" key="1">
    <citation type="journal article" date="2022" name="Int. J. Mol. Sci.">
        <title>Draft Genome of Tanacetum Coccineum: Genomic Comparison of Closely Related Tanacetum-Family Plants.</title>
        <authorList>
            <person name="Yamashiro T."/>
            <person name="Shiraishi A."/>
            <person name="Nakayama K."/>
            <person name="Satake H."/>
        </authorList>
    </citation>
    <scope>NUCLEOTIDE SEQUENCE</scope>
</reference>
<dbReference type="PRINTS" id="PR00301">
    <property type="entry name" value="HEATSHOCK70"/>
</dbReference>
<evidence type="ECO:0000256" key="2">
    <source>
        <dbReference type="ARBA" id="ARBA00022840"/>
    </source>
</evidence>
<dbReference type="EMBL" id="BQNB010010601">
    <property type="protein sequence ID" value="GJS79486.1"/>
    <property type="molecule type" value="Genomic_DNA"/>
</dbReference>
<proteinExistence type="inferred from homology"/>
<name>A0ABQ4YR25_9ASTR</name>
<organism evidence="4 5">
    <name type="scientific">Tanacetum coccineum</name>
    <dbReference type="NCBI Taxonomy" id="301880"/>
    <lineage>
        <taxon>Eukaryota</taxon>
        <taxon>Viridiplantae</taxon>
        <taxon>Streptophyta</taxon>
        <taxon>Embryophyta</taxon>
        <taxon>Tracheophyta</taxon>
        <taxon>Spermatophyta</taxon>
        <taxon>Magnoliopsida</taxon>
        <taxon>eudicotyledons</taxon>
        <taxon>Gunneridae</taxon>
        <taxon>Pentapetalae</taxon>
        <taxon>asterids</taxon>
        <taxon>campanulids</taxon>
        <taxon>Asterales</taxon>
        <taxon>Asteraceae</taxon>
        <taxon>Asteroideae</taxon>
        <taxon>Anthemideae</taxon>
        <taxon>Anthemidinae</taxon>
        <taxon>Tanacetum</taxon>
    </lineage>
</organism>
<dbReference type="InterPro" id="IPR029047">
    <property type="entry name" value="HSP70_peptide-bd_sf"/>
</dbReference>
<keyword evidence="2 3" id="KW-0067">ATP-binding</keyword>
<dbReference type="Gene3D" id="2.60.34.10">
    <property type="entry name" value="Substrate Binding Domain Of DNAk, Chain A, domain 1"/>
    <property type="match status" value="1"/>
</dbReference>
<dbReference type="InterPro" id="IPR013126">
    <property type="entry name" value="Hsp_70_fam"/>
</dbReference>
<protein>
    <submittedName>
        <fullName evidence="4">Heat shock cognate 70 kDa protein-like protein</fullName>
    </submittedName>
</protein>
<dbReference type="Gene3D" id="3.30.30.30">
    <property type="match status" value="1"/>
</dbReference>
<reference evidence="4" key="2">
    <citation type="submission" date="2022-01" db="EMBL/GenBank/DDBJ databases">
        <authorList>
            <person name="Yamashiro T."/>
            <person name="Shiraishi A."/>
            <person name="Satake H."/>
            <person name="Nakayama K."/>
        </authorList>
    </citation>
    <scope>NUCLEOTIDE SEQUENCE</scope>
</reference>
<evidence type="ECO:0000313" key="4">
    <source>
        <dbReference type="EMBL" id="GJS79486.1"/>
    </source>
</evidence>
<accession>A0ABQ4YR25</accession>
<comment type="similarity">
    <text evidence="3">Belongs to the heat shock protein 70 family.</text>
</comment>
<evidence type="ECO:0000313" key="5">
    <source>
        <dbReference type="Proteomes" id="UP001151760"/>
    </source>
</evidence>
<dbReference type="Proteomes" id="UP001151760">
    <property type="component" value="Unassembled WGS sequence"/>
</dbReference>
<keyword evidence="1 3" id="KW-0547">Nucleotide-binding</keyword>
<dbReference type="Gene3D" id="3.30.420.40">
    <property type="match status" value="2"/>
</dbReference>
<evidence type="ECO:0000256" key="1">
    <source>
        <dbReference type="ARBA" id="ARBA00022741"/>
    </source>
</evidence>
<dbReference type="InterPro" id="IPR043129">
    <property type="entry name" value="ATPase_NBD"/>
</dbReference>
<comment type="caution">
    <text evidence="4">The sequence shown here is derived from an EMBL/GenBank/DDBJ whole genome shotgun (WGS) entry which is preliminary data.</text>
</comment>
<dbReference type="PANTHER" id="PTHR19375">
    <property type="entry name" value="HEAT SHOCK PROTEIN 70KDA"/>
    <property type="match status" value="1"/>
</dbReference>
<dbReference type="Pfam" id="PF00012">
    <property type="entry name" value="HSP70"/>
    <property type="match status" value="1"/>
</dbReference>
<dbReference type="InterPro" id="IPR018181">
    <property type="entry name" value="Heat_shock_70_CS"/>
</dbReference>
<keyword evidence="5" id="KW-1185">Reference proteome</keyword>
<dbReference type="PROSITE" id="PS01036">
    <property type="entry name" value="HSP70_3"/>
    <property type="match status" value="1"/>
</dbReference>
<dbReference type="PROSITE" id="PS00329">
    <property type="entry name" value="HSP70_2"/>
    <property type="match status" value="1"/>
</dbReference>
<dbReference type="SUPFAM" id="SSF53067">
    <property type="entry name" value="Actin-like ATPase domain"/>
    <property type="match status" value="2"/>
</dbReference>
<dbReference type="PROSITE" id="PS00297">
    <property type="entry name" value="HSP70_1"/>
    <property type="match status" value="1"/>
</dbReference>
<dbReference type="Gene3D" id="3.90.640.10">
    <property type="entry name" value="Actin, Chain A, domain 4"/>
    <property type="match status" value="1"/>
</dbReference>
<evidence type="ECO:0000256" key="3">
    <source>
        <dbReference type="RuleBase" id="RU003322"/>
    </source>
</evidence>
<sequence length="547" mass="61278">MGSKHSKPAIGIDLGTTYSCVAAWKNDQVEIIQNDQGKRVTPSCVAFTRADCLIGGAAKNQLRMNPTNTIFDTKRLIGRNYSDSEVQEDMKLWPFKVIQGPLDAPTIVVTYKEQEKEFNAKEISSMILGKMKETAEAYLGEVVEDVVITIPAYFNDSQRQATKDACTIAGLNVIRMINEPTAAAITYGLHKKNSRDELNVVIFDLGGGTFDVSLMTFEGRGRNKFEMKAVCGDTHLGGEDFNNRMVDHCVRDFKRRFNKDLTRNHKALGRLRVACEKAKRILSSATETSIELDCLHEGIDFSMNLTRAKFQDLNMSLFNRSIKILGKCLKDANMDKTRVNEIVLVGGSTRIPMVQSMLQEYFNGKELCKSVNPDEAVAYGAAVMAAEWSGSNNVRDLVLVKVTPLSIGVELDNKVFSVCIPRNTPIPTKESHLFNKTDCNASEILWKVYQGERRRAIDNHLLSTFMVSGLPTCAPLHLSIHDVCFEIDENGILTVTTRILSTGKTEKFMITNINETLSTLEIEKMLKDAEKYKHEDERFLKDQFGIP</sequence>
<dbReference type="SUPFAM" id="SSF100920">
    <property type="entry name" value="Heat shock protein 70kD (HSP70), peptide-binding domain"/>
    <property type="match status" value="1"/>
</dbReference>
<gene>
    <name evidence="4" type="ORF">Tco_0729367</name>
</gene>